<dbReference type="EMBL" id="LK391707">
    <property type="protein sequence ID" value="CDR94239.1"/>
    <property type="molecule type" value="Genomic_DNA"/>
</dbReference>
<dbReference type="InterPro" id="IPR027417">
    <property type="entry name" value="P-loop_NTPase"/>
</dbReference>
<dbReference type="KEGG" id="bbig:BBBOND_0105480"/>
<accession>A0A061D5K1</accession>
<dbReference type="GO" id="GO:0005524">
    <property type="term" value="F:ATP binding"/>
    <property type="evidence" value="ECO:0007669"/>
    <property type="project" value="InterPro"/>
</dbReference>
<evidence type="ECO:0000256" key="4">
    <source>
        <dbReference type="RuleBase" id="RU003330"/>
    </source>
</evidence>
<name>A0A061D5K1_BABBI</name>
<dbReference type="SUPFAM" id="SSF52540">
    <property type="entry name" value="P-loop containing nucleoside triphosphate hydrolases"/>
    <property type="match status" value="1"/>
</dbReference>
<dbReference type="InterPro" id="IPR000850">
    <property type="entry name" value="Adenylat/UMP-CMP_kin"/>
</dbReference>
<evidence type="ECO:0000256" key="5">
    <source>
        <dbReference type="SAM" id="SignalP"/>
    </source>
</evidence>
<dbReference type="InterPro" id="IPR033690">
    <property type="entry name" value="Adenylat_kinase_CS"/>
</dbReference>
<dbReference type="GO" id="GO:0019205">
    <property type="term" value="F:nucleobase-containing compound kinase activity"/>
    <property type="evidence" value="ECO:0007669"/>
    <property type="project" value="InterPro"/>
</dbReference>
<keyword evidence="7" id="KW-1185">Reference proteome</keyword>
<dbReference type="Gene3D" id="3.40.50.300">
    <property type="entry name" value="P-loop containing nucleotide triphosphate hydrolases"/>
    <property type="match status" value="1"/>
</dbReference>
<comment type="similarity">
    <text evidence="4">Belongs to the adenylate kinase family.</text>
</comment>
<dbReference type="AlphaFoldDB" id="A0A061D5K1"/>
<reference evidence="7" key="1">
    <citation type="journal article" date="2014" name="Nucleic Acids Res.">
        <title>The evolutionary dynamics of variant antigen genes in Babesia reveal a history of genomic innovation underlying host-parasite interaction.</title>
        <authorList>
            <person name="Jackson A.P."/>
            <person name="Otto T.D."/>
            <person name="Darby A."/>
            <person name="Ramaprasad A."/>
            <person name="Xia D."/>
            <person name="Echaide I.E."/>
            <person name="Farber M."/>
            <person name="Gahlot S."/>
            <person name="Gamble J."/>
            <person name="Gupta D."/>
            <person name="Gupta Y."/>
            <person name="Jackson L."/>
            <person name="Malandrin L."/>
            <person name="Malas T.B."/>
            <person name="Moussa E."/>
            <person name="Nair M."/>
            <person name="Reid A.J."/>
            <person name="Sanders M."/>
            <person name="Sharma J."/>
            <person name="Tracey A."/>
            <person name="Quail M.A."/>
            <person name="Weir W."/>
            <person name="Wastling J.M."/>
            <person name="Hall N."/>
            <person name="Willadsen P."/>
            <person name="Lingelbach K."/>
            <person name="Shiels B."/>
            <person name="Tait A."/>
            <person name="Berriman M."/>
            <person name="Allred D.R."/>
            <person name="Pain A."/>
        </authorList>
    </citation>
    <scope>NUCLEOTIDE SEQUENCE [LARGE SCALE GENOMIC DNA]</scope>
    <source>
        <strain evidence="7">Bond</strain>
    </source>
</reference>
<keyword evidence="2" id="KW-0547">Nucleotide-binding</keyword>
<dbReference type="GeneID" id="24562780"/>
<dbReference type="RefSeq" id="XP_012766425.1">
    <property type="nucleotide sequence ID" value="XM_012910971.1"/>
</dbReference>
<feature type="chain" id="PRO_5001600625" evidence="5">
    <location>
        <begin position="26"/>
        <end position="238"/>
    </location>
</feature>
<evidence type="ECO:0000256" key="3">
    <source>
        <dbReference type="ARBA" id="ARBA00022777"/>
    </source>
</evidence>
<evidence type="ECO:0000313" key="6">
    <source>
        <dbReference type="EMBL" id="CDR94239.1"/>
    </source>
</evidence>
<organism evidence="6 7">
    <name type="scientific">Babesia bigemina</name>
    <dbReference type="NCBI Taxonomy" id="5866"/>
    <lineage>
        <taxon>Eukaryota</taxon>
        <taxon>Sar</taxon>
        <taxon>Alveolata</taxon>
        <taxon>Apicomplexa</taxon>
        <taxon>Aconoidasida</taxon>
        <taxon>Piroplasmida</taxon>
        <taxon>Babesiidae</taxon>
        <taxon>Babesia</taxon>
    </lineage>
</organism>
<dbReference type="CDD" id="cd01428">
    <property type="entry name" value="ADK"/>
    <property type="match status" value="1"/>
</dbReference>
<keyword evidence="1 4" id="KW-0808">Transferase</keyword>
<dbReference type="HAMAP" id="MF_00235">
    <property type="entry name" value="Adenylate_kinase_Adk"/>
    <property type="match status" value="1"/>
</dbReference>
<protein>
    <submittedName>
        <fullName evidence="6">Nucleoside monophosphate kinase, putative</fullName>
    </submittedName>
</protein>
<gene>
    <name evidence="6" type="ORF">BBBOND_0105480</name>
</gene>
<feature type="signal peptide" evidence="5">
    <location>
        <begin position="1"/>
        <end position="25"/>
    </location>
</feature>
<evidence type="ECO:0000256" key="2">
    <source>
        <dbReference type="ARBA" id="ARBA00022741"/>
    </source>
</evidence>
<dbReference type="OrthoDB" id="366023at2759"/>
<dbReference type="VEuPathDB" id="PiroplasmaDB:BBBOND_0105480"/>
<dbReference type="Proteomes" id="UP000033188">
    <property type="component" value="Chromosome 1"/>
</dbReference>
<dbReference type="STRING" id="5866.A0A061D5K1"/>
<dbReference type="PANTHER" id="PTHR23359">
    <property type="entry name" value="NUCLEOTIDE KINASE"/>
    <property type="match status" value="1"/>
</dbReference>
<proteinExistence type="inferred from homology"/>
<dbReference type="PRINTS" id="PR00094">
    <property type="entry name" value="ADENYLTKNASE"/>
</dbReference>
<keyword evidence="5" id="KW-0732">Signal</keyword>
<dbReference type="OMA" id="SCTMLIC"/>
<dbReference type="GO" id="GO:0006139">
    <property type="term" value="P:nucleobase-containing compound metabolic process"/>
    <property type="evidence" value="ECO:0007669"/>
    <property type="project" value="InterPro"/>
</dbReference>
<dbReference type="PROSITE" id="PS00113">
    <property type="entry name" value="ADENYLATE_KINASE"/>
    <property type="match status" value="1"/>
</dbReference>
<dbReference type="Pfam" id="PF00406">
    <property type="entry name" value="ADK"/>
    <property type="match status" value="1"/>
</dbReference>
<evidence type="ECO:0000313" key="7">
    <source>
        <dbReference type="Proteomes" id="UP000033188"/>
    </source>
</evidence>
<sequence>MIRARVTGVHRLLLLLLGAPGTGKGTFGRHLASEYGLVHIAIGDLLRKQIRLRSVLGSSIQRAVSNGFHVDDDIVCDLVRIELFSQSKGAILDGIPRTPVQAEFLKNIAKSSGSRLLGVYLSMDRGILIKRLLGRRHCEMCNRNYNTCSIDSNGYYMDAVLPCEDDLLKCPGCHHLKRRADDTADVIQRRLLDYDNMRENIMTALKEVPIMSFEIRRGLKDYGALKCELDAFMKNAYS</sequence>
<keyword evidence="3 4" id="KW-0418">Kinase</keyword>
<evidence type="ECO:0000256" key="1">
    <source>
        <dbReference type="ARBA" id="ARBA00022679"/>
    </source>
</evidence>